<organism evidence="1 2">
    <name type="scientific">Sesamum alatum</name>
    <dbReference type="NCBI Taxonomy" id="300844"/>
    <lineage>
        <taxon>Eukaryota</taxon>
        <taxon>Viridiplantae</taxon>
        <taxon>Streptophyta</taxon>
        <taxon>Embryophyta</taxon>
        <taxon>Tracheophyta</taxon>
        <taxon>Spermatophyta</taxon>
        <taxon>Magnoliopsida</taxon>
        <taxon>eudicotyledons</taxon>
        <taxon>Gunneridae</taxon>
        <taxon>Pentapetalae</taxon>
        <taxon>asterids</taxon>
        <taxon>lamiids</taxon>
        <taxon>Lamiales</taxon>
        <taxon>Pedaliaceae</taxon>
        <taxon>Sesamum</taxon>
    </lineage>
</organism>
<reference evidence="1" key="2">
    <citation type="journal article" date="2024" name="Plant">
        <title>Genomic evolution and insights into agronomic trait innovations of Sesamum species.</title>
        <authorList>
            <person name="Miao H."/>
            <person name="Wang L."/>
            <person name="Qu L."/>
            <person name="Liu H."/>
            <person name="Sun Y."/>
            <person name="Le M."/>
            <person name="Wang Q."/>
            <person name="Wei S."/>
            <person name="Zheng Y."/>
            <person name="Lin W."/>
            <person name="Duan Y."/>
            <person name="Cao H."/>
            <person name="Xiong S."/>
            <person name="Wang X."/>
            <person name="Wei L."/>
            <person name="Li C."/>
            <person name="Ma Q."/>
            <person name="Ju M."/>
            <person name="Zhao R."/>
            <person name="Li G."/>
            <person name="Mu C."/>
            <person name="Tian Q."/>
            <person name="Mei H."/>
            <person name="Zhang T."/>
            <person name="Gao T."/>
            <person name="Zhang H."/>
        </authorList>
    </citation>
    <scope>NUCLEOTIDE SEQUENCE</scope>
    <source>
        <strain evidence="1">3651</strain>
    </source>
</reference>
<sequence length="204" mass="22173">MSTGERIPRMVRGFGPHSQIGRCALSPLSGPAISDRGPLTVSEGQTSSEFLRKAVLLERLQKRARMRAVQAPCRDARWIEVGLPKVWGCKSRGWQSGSFVPTMGPPLRQEVDMVTETLALASQDTNRLVGRAEQAGPRVGVLTEKGGKDHGTHIPENIVHEGDLQESNFKAALVQWGPLGAEGEGDVHGHVQWQGLKGARSSYH</sequence>
<evidence type="ECO:0000313" key="2">
    <source>
        <dbReference type="Proteomes" id="UP001293254"/>
    </source>
</evidence>
<accession>A0AAE1YFC0</accession>
<proteinExistence type="predicted"/>
<comment type="caution">
    <text evidence="1">The sequence shown here is derived from an EMBL/GenBank/DDBJ whole genome shotgun (WGS) entry which is preliminary data.</text>
</comment>
<keyword evidence="2" id="KW-1185">Reference proteome</keyword>
<dbReference type="EMBL" id="JACGWO010000004">
    <property type="protein sequence ID" value="KAK4429135.1"/>
    <property type="molecule type" value="Genomic_DNA"/>
</dbReference>
<evidence type="ECO:0000313" key="1">
    <source>
        <dbReference type="EMBL" id="KAK4429135.1"/>
    </source>
</evidence>
<reference evidence="1" key="1">
    <citation type="submission" date="2020-06" db="EMBL/GenBank/DDBJ databases">
        <authorList>
            <person name="Li T."/>
            <person name="Hu X."/>
            <person name="Zhang T."/>
            <person name="Song X."/>
            <person name="Zhang H."/>
            <person name="Dai N."/>
            <person name="Sheng W."/>
            <person name="Hou X."/>
            <person name="Wei L."/>
        </authorList>
    </citation>
    <scope>NUCLEOTIDE SEQUENCE</scope>
    <source>
        <strain evidence="1">3651</strain>
        <tissue evidence="1">Leaf</tissue>
    </source>
</reference>
<gene>
    <name evidence="1" type="ORF">Salat_1213700</name>
</gene>
<dbReference type="Proteomes" id="UP001293254">
    <property type="component" value="Unassembled WGS sequence"/>
</dbReference>
<protein>
    <submittedName>
        <fullName evidence="1">Uncharacterized protein</fullName>
    </submittedName>
</protein>
<name>A0AAE1YFC0_9LAMI</name>
<dbReference type="AlphaFoldDB" id="A0AAE1YFC0"/>